<reference evidence="1" key="1">
    <citation type="journal article" date="2019" name="Sci. Rep.">
        <title>Draft genome of Tanacetum cinerariifolium, the natural source of mosquito coil.</title>
        <authorList>
            <person name="Yamashiro T."/>
            <person name="Shiraishi A."/>
            <person name="Satake H."/>
            <person name="Nakayama K."/>
        </authorList>
    </citation>
    <scope>NUCLEOTIDE SEQUENCE</scope>
</reference>
<dbReference type="AlphaFoldDB" id="A0A699V100"/>
<protein>
    <submittedName>
        <fullName evidence="1">Uncharacterized protein</fullName>
    </submittedName>
</protein>
<gene>
    <name evidence="1" type="ORF">Tci_897853</name>
</gene>
<feature type="non-terminal residue" evidence="1">
    <location>
        <position position="85"/>
    </location>
</feature>
<proteinExistence type="predicted"/>
<comment type="caution">
    <text evidence="1">The sequence shown here is derived from an EMBL/GenBank/DDBJ whole genome shotgun (WGS) entry which is preliminary data.</text>
</comment>
<evidence type="ECO:0000313" key="1">
    <source>
        <dbReference type="EMBL" id="GFD25884.1"/>
    </source>
</evidence>
<dbReference type="EMBL" id="BKCJ011364103">
    <property type="protein sequence ID" value="GFD25884.1"/>
    <property type="molecule type" value="Genomic_DNA"/>
</dbReference>
<organism evidence="1">
    <name type="scientific">Tanacetum cinerariifolium</name>
    <name type="common">Dalmatian daisy</name>
    <name type="synonym">Chrysanthemum cinerariifolium</name>
    <dbReference type="NCBI Taxonomy" id="118510"/>
    <lineage>
        <taxon>Eukaryota</taxon>
        <taxon>Viridiplantae</taxon>
        <taxon>Streptophyta</taxon>
        <taxon>Embryophyta</taxon>
        <taxon>Tracheophyta</taxon>
        <taxon>Spermatophyta</taxon>
        <taxon>Magnoliopsida</taxon>
        <taxon>eudicotyledons</taxon>
        <taxon>Gunneridae</taxon>
        <taxon>Pentapetalae</taxon>
        <taxon>asterids</taxon>
        <taxon>campanulids</taxon>
        <taxon>Asterales</taxon>
        <taxon>Asteraceae</taxon>
        <taxon>Asteroideae</taxon>
        <taxon>Anthemideae</taxon>
        <taxon>Anthemidinae</taxon>
        <taxon>Tanacetum</taxon>
    </lineage>
</organism>
<name>A0A699V100_TANCI</name>
<accession>A0A699V100</accession>
<sequence>MRRNKELFVSIGICSICIFHGVIKTGDEVAERDQAALTFTQVERSLAVSCDLELDSGHVCAVTRFKLQAVMAEEVIKQGVDPQSP</sequence>